<keyword evidence="3" id="KW-0472">Membrane</keyword>
<feature type="region of interest" description="Disordered" evidence="2">
    <location>
        <begin position="1"/>
        <end position="148"/>
    </location>
</feature>
<evidence type="ECO:0000313" key="5">
    <source>
        <dbReference type="EMBL" id="OXT01587.1"/>
    </source>
</evidence>
<organism evidence="5 6">
    <name type="scientific">Notoacmeibacter marinus</name>
    <dbReference type="NCBI Taxonomy" id="1876515"/>
    <lineage>
        <taxon>Bacteria</taxon>
        <taxon>Pseudomonadati</taxon>
        <taxon>Pseudomonadota</taxon>
        <taxon>Alphaproteobacteria</taxon>
        <taxon>Hyphomicrobiales</taxon>
        <taxon>Notoacmeibacteraceae</taxon>
        <taxon>Notoacmeibacter</taxon>
    </lineage>
</organism>
<evidence type="ECO:0000259" key="4">
    <source>
        <dbReference type="Pfam" id="PF13807"/>
    </source>
</evidence>
<sequence length="830" mass="90919">MTGSFLSRTADANRQEPSAEQPDIRQTFVEAKDRRRSQRSNSVLSAAARRKEKSSSSAEPKSQPRSEAPTRAARPNPAVNARQRPVEKPVEATPTVLDSVRHWMAAKKSEPAGEETPRVDRQNAPVAEPSETAPSIRPAADREVHREHSSFFPERRRVQSEVWRPAVDPLAVLTGIWNAKLIVAATTIIGAVLGIVIALSTPKLYVASADVLIDPRDIKISDRDLTSQGLPSDATLALVENQVRLMYAPQVMRKVASDLDLANDPRFTAPPSGLFALIEALRSLVSLGSDGDDDSEIANAASDLAQSLEIARADRTFVVSVAAETRDPQLSADIANAVIDAYVDVSRNLSSATAGRAESEITARLDDLRTEVEAAERAVEAFRTENDLVESQGRLITDEEILRLNDQLANAEAQLIELQAKARSIRETSTDAILGGGLPEAINSPVIGELRAQYAQLRQQAESLSARLGPRHPQRIAIESQLRGSREQMAAELRRIAASAEAELRRARQQQQDLADRLAQLKVRQGDISDELVTLRQLEREAAAKRNIYESYLLRARDAGEQKDIDTTNISIIGKAQPPLRPEGPSRSSTVILSTILGFLVGVVIGAVRGVWADMMAQRSLTGSNVFIRDRRNTEPESENESQVQSRDEPEETPSEDSMYRSSPYPDAYPPRSTTQMTAATDPYAHHASPAMAPNTPPYEPGHHGPMAAHDPYGGSSYPPSAGGWNHQHGMQNEGYAPQTHNRPAYGAQPVAHTGQGALYPYPYPEPAAAHYPAAPNWQGQPVPYDPRGVRMAGPYSQQHNIDQRELAEMRETVRSMRHILDDLASRISR</sequence>
<evidence type="ECO:0000256" key="1">
    <source>
        <dbReference type="SAM" id="Coils"/>
    </source>
</evidence>
<reference evidence="6" key="1">
    <citation type="journal article" date="2017" name="Int. J. Syst. Evol. Microbiol.">
        <title>Notoacmeibacter marinus gen. nov., sp. nov., isolated from the gut of a limpet and proposal of Notoacmeibacteraceae fam. nov. in the order Rhizobiales of the class Alphaproteobacteria.</title>
        <authorList>
            <person name="Huang Z."/>
            <person name="Guo F."/>
            <person name="Lai Q."/>
        </authorList>
    </citation>
    <scope>NUCLEOTIDE SEQUENCE [LARGE SCALE GENOMIC DNA]</scope>
    <source>
        <strain evidence="6">XMTR2A4</strain>
    </source>
</reference>
<comment type="caution">
    <text evidence="5">The sequence shown here is derived from an EMBL/GenBank/DDBJ whole genome shotgun (WGS) entry which is preliminary data.</text>
</comment>
<feature type="region of interest" description="Disordered" evidence="2">
    <location>
        <begin position="628"/>
        <end position="751"/>
    </location>
</feature>
<protein>
    <recommendedName>
        <fullName evidence="4">Tyrosine-protein kinase G-rich domain-containing protein</fullName>
    </recommendedName>
</protein>
<feature type="compositionally biased region" description="Basic and acidic residues" evidence="2">
    <location>
        <begin position="139"/>
        <end position="148"/>
    </location>
</feature>
<feature type="domain" description="Tyrosine-protein kinase G-rich" evidence="4">
    <location>
        <begin position="535"/>
        <end position="609"/>
    </location>
</feature>
<feature type="compositionally biased region" description="Basic and acidic residues" evidence="2">
    <location>
        <begin position="107"/>
        <end position="121"/>
    </location>
</feature>
<dbReference type="Pfam" id="PF13807">
    <property type="entry name" value="GNVR"/>
    <property type="match status" value="1"/>
</dbReference>
<dbReference type="PANTHER" id="PTHR32309">
    <property type="entry name" value="TYROSINE-PROTEIN KINASE"/>
    <property type="match status" value="1"/>
</dbReference>
<keyword evidence="1" id="KW-0175">Coiled coil</keyword>
<dbReference type="PANTHER" id="PTHR32309:SF13">
    <property type="entry name" value="FERRIC ENTEROBACTIN TRANSPORT PROTEIN FEPE"/>
    <property type="match status" value="1"/>
</dbReference>
<evidence type="ECO:0000313" key="6">
    <source>
        <dbReference type="Proteomes" id="UP000215405"/>
    </source>
</evidence>
<feature type="compositionally biased region" description="Low complexity" evidence="2">
    <location>
        <begin position="712"/>
        <end position="724"/>
    </location>
</feature>
<gene>
    <name evidence="5" type="ORF">B7H23_01015</name>
</gene>
<dbReference type="InterPro" id="IPR032807">
    <property type="entry name" value="GNVR"/>
</dbReference>
<feature type="compositionally biased region" description="Polar residues" evidence="2">
    <location>
        <begin position="1"/>
        <end position="18"/>
    </location>
</feature>
<dbReference type="AlphaFoldDB" id="A0A231V0G1"/>
<feature type="coiled-coil region" evidence="1">
    <location>
        <begin position="358"/>
        <end position="555"/>
    </location>
</feature>
<dbReference type="EMBL" id="NBYO01000001">
    <property type="protein sequence ID" value="OXT01587.1"/>
    <property type="molecule type" value="Genomic_DNA"/>
</dbReference>
<keyword evidence="6" id="KW-1185">Reference proteome</keyword>
<keyword evidence="3" id="KW-1133">Transmembrane helix</keyword>
<feature type="compositionally biased region" description="Low complexity" evidence="2">
    <location>
        <begin position="55"/>
        <end position="83"/>
    </location>
</feature>
<dbReference type="InterPro" id="IPR050445">
    <property type="entry name" value="Bact_polysacc_biosynth/exp"/>
</dbReference>
<evidence type="ECO:0000256" key="3">
    <source>
        <dbReference type="SAM" id="Phobius"/>
    </source>
</evidence>
<feature type="transmembrane region" description="Helical" evidence="3">
    <location>
        <begin position="591"/>
        <end position="612"/>
    </location>
</feature>
<dbReference type="Proteomes" id="UP000215405">
    <property type="component" value="Unassembled WGS sequence"/>
</dbReference>
<name>A0A231V0G1_9HYPH</name>
<keyword evidence="3" id="KW-0812">Transmembrane</keyword>
<dbReference type="GO" id="GO:0004713">
    <property type="term" value="F:protein tyrosine kinase activity"/>
    <property type="evidence" value="ECO:0007669"/>
    <property type="project" value="TreeGrafter"/>
</dbReference>
<dbReference type="GO" id="GO:0005886">
    <property type="term" value="C:plasma membrane"/>
    <property type="evidence" value="ECO:0007669"/>
    <property type="project" value="TreeGrafter"/>
</dbReference>
<evidence type="ECO:0000256" key="2">
    <source>
        <dbReference type="SAM" id="MobiDB-lite"/>
    </source>
</evidence>
<proteinExistence type="predicted"/>
<dbReference type="RefSeq" id="WP_094075555.1">
    <property type="nucleotide sequence ID" value="NZ_NBYO01000001.1"/>
</dbReference>
<accession>A0A231V0G1</accession>